<feature type="domain" description="Histone deacetylase" evidence="17">
    <location>
        <begin position="589"/>
        <end position="906"/>
    </location>
</feature>
<feature type="compositionally biased region" description="Polar residues" evidence="16">
    <location>
        <begin position="543"/>
        <end position="555"/>
    </location>
</feature>
<evidence type="ECO:0000256" key="11">
    <source>
        <dbReference type="ARBA" id="ARBA00023242"/>
    </source>
</evidence>
<feature type="compositionally biased region" description="Low complexity" evidence="16">
    <location>
        <begin position="290"/>
        <end position="312"/>
    </location>
</feature>
<feature type="compositionally biased region" description="Basic and acidic residues" evidence="16">
    <location>
        <begin position="259"/>
        <end position="274"/>
    </location>
</feature>
<dbReference type="EC" id="3.5.1.98" evidence="3 12"/>
<evidence type="ECO:0000259" key="17">
    <source>
        <dbReference type="Pfam" id="PF00850"/>
    </source>
</evidence>
<evidence type="ECO:0000256" key="7">
    <source>
        <dbReference type="ARBA" id="ARBA00022833"/>
    </source>
</evidence>
<dbReference type="PRINTS" id="PR01270">
    <property type="entry name" value="HDASUPER"/>
</dbReference>
<keyword evidence="20" id="KW-1185">Reference proteome</keyword>
<dbReference type="Gene3D" id="3.40.800.20">
    <property type="entry name" value="Histone deacetylase domain"/>
    <property type="match status" value="1"/>
</dbReference>
<dbReference type="GO" id="GO:0141221">
    <property type="term" value="F:histone deacetylase activity, hydrolytic mechanism"/>
    <property type="evidence" value="ECO:0007669"/>
    <property type="project" value="UniProtKB-EC"/>
</dbReference>
<evidence type="ECO:0000256" key="10">
    <source>
        <dbReference type="ARBA" id="ARBA00023163"/>
    </source>
</evidence>
<keyword evidence="5 14" id="KW-0479">Metal-binding</keyword>
<dbReference type="InterPro" id="IPR023696">
    <property type="entry name" value="Ureohydrolase_dom_sf"/>
</dbReference>
<feature type="region of interest" description="Disordered" evidence="16">
    <location>
        <begin position="133"/>
        <end position="166"/>
    </location>
</feature>
<comment type="catalytic activity">
    <reaction evidence="12">
        <text>N(6)-acetyl-L-lysyl-[histone] + H2O = L-lysyl-[histone] + acetate</text>
        <dbReference type="Rhea" id="RHEA:58196"/>
        <dbReference type="Rhea" id="RHEA-COMP:9845"/>
        <dbReference type="Rhea" id="RHEA-COMP:11338"/>
        <dbReference type="ChEBI" id="CHEBI:15377"/>
        <dbReference type="ChEBI" id="CHEBI:29969"/>
        <dbReference type="ChEBI" id="CHEBI:30089"/>
        <dbReference type="ChEBI" id="CHEBI:61930"/>
        <dbReference type="EC" id="3.5.1.98"/>
    </reaction>
</comment>
<evidence type="ECO:0000313" key="20">
    <source>
        <dbReference type="Proteomes" id="UP000472240"/>
    </source>
</evidence>
<dbReference type="GO" id="GO:0000122">
    <property type="term" value="P:negative regulation of transcription by RNA polymerase II"/>
    <property type="evidence" value="ECO:0007669"/>
    <property type="project" value="InterPro"/>
</dbReference>
<feature type="domain" description="Histone deacetylase glutamine rich N-terminal" evidence="18">
    <location>
        <begin position="62"/>
        <end position="152"/>
    </location>
</feature>
<reference evidence="19" key="4">
    <citation type="submission" date="2025-08" db="UniProtKB">
        <authorList>
            <consortium name="Ensembl"/>
        </authorList>
    </citation>
    <scope>IDENTIFICATION</scope>
</reference>
<dbReference type="InterPro" id="IPR023801">
    <property type="entry name" value="His_deacetylse_dom"/>
</dbReference>
<dbReference type="InterPro" id="IPR037138">
    <property type="entry name" value="His_deacetylse_dom_sf"/>
</dbReference>
<gene>
    <name evidence="19" type="primary">HDAC4</name>
</gene>
<feature type="region of interest" description="Disordered" evidence="16">
    <location>
        <begin position="540"/>
        <end position="564"/>
    </location>
</feature>
<dbReference type="Pfam" id="PF00850">
    <property type="entry name" value="Hist_deacetyl"/>
    <property type="match status" value="1"/>
</dbReference>
<evidence type="ECO:0000256" key="8">
    <source>
        <dbReference type="ARBA" id="ARBA00022853"/>
    </source>
</evidence>
<dbReference type="InterPro" id="IPR024643">
    <property type="entry name" value="Hist_deacetylase_Gln_rich_N"/>
</dbReference>
<evidence type="ECO:0000259" key="18">
    <source>
        <dbReference type="Pfam" id="PF12203"/>
    </source>
</evidence>
<protein>
    <recommendedName>
        <fullName evidence="3 12">Histone deacetylase</fullName>
        <ecNumber evidence="3 12">3.5.1.98</ecNumber>
    </recommendedName>
</protein>
<evidence type="ECO:0000256" key="14">
    <source>
        <dbReference type="PIRSR" id="PIRSR037911-2"/>
    </source>
</evidence>
<keyword evidence="9 12" id="KW-0805">Transcription regulation</keyword>
<dbReference type="CDD" id="cd10006">
    <property type="entry name" value="HDAC4"/>
    <property type="match status" value="1"/>
</dbReference>
<dbReference type="FunFam" id="3.40.800.20:FF:000002">
    <property type="entry name" value="Histone deacetylase"/>
    <property type="match status" value="1"/>
</dbReference>
<evidence type="ECO:0000256" key="3">
    <source>
        <dbReference type="ARBA" id="ARBA00012111"/>
    </source>
</evidence>
<feature type="site" description="Contributes to catalysis" evidence="15">
    <location>
        <position position="890"/>
    </location>
</feature>
<evidence type="ECO:0000256" key="15">
    <source>
        <dbReference type="PIRSR" id="PIRSR037911-3"/>
    </source>
</evidence>
<accession>A0A671DZ85</accession>
<evidence type="ECO:0000256" key="1">
    <source>
        <dbReference type="ARBA" id="ARBA00004123"/>
    </source>
</evidence>
<evidence type="ECO:0000256" key="6">
    <source>
        <dbReference type="ARBA" id="ARBA00022801"/>
    </source>
</evidence>
<dbReference type="InterPro" id="IPR046949">
    <property type="entry name" value="HDAC4/5/7/9"/>
</dbReference>
<evidence type="ECO:0000256" key="13">
    <source>
        <dbReference type="PIRSR" id="PIRSR037911-1"/>
    </source>
</evidence>
<feature type="binding site" evidence="14">
    <location>
        <position position="665"/>
    </location>
    <ligand>
        <name>Zn(2+)</name>
        <dbReference type="ChEBI" id="CHEBI:29105"/>
    </ligand>
</feature>
<feature type="compositionally biased region" description="Basic and acidic residues" evidence="16">
    <location>
        <begin position="133"/>
        <end position="163"/>
    </location>
</feature>
<dbReference type="SUPFAM" id="SSF52768">
    <property type="entry name" value="Arginase/deacetylase"/>
    <property type="match status" value="1"/>
</dbReference>
<comment type="subcellular location">
    <subcellularLocation>
        <location evidence="1 12">Nucleus</location>
    </subcellularLocation>
</comment>
<dbReference type="PIRSF" id="PIRSF037911">
    <property type="entry name" value="HDAC_II_euk"/>
    <property type="match status" value="1"/>
</dbReference>
<feature type="region of interest" description="Disordered" evidence="16">
    <location>
        <begin position="206"/>
        <end position="225"/>
    </location>
</feature>
<proteinExistence type="inferred from homology"/>
<keyword evidence="8 12" id="KW-0156">Chromatin regulator</keyword>
<feature type="binding site" evidence="14">
    <location>
        <position position="581"/>
    </location>
    <ligand>
        <name>Zn(2+)</name>
        <dbReference type="ChEBI" id="CHEBI:29105"/>
    </ligand>
</feature>
<feature type="binding site" evidence="14">
    <location>
        <position position="589"/>
    </location>
    <ligand>
        <name>Zn(2+)</name>
        <dbReference type="ChEBI" id="CHEBI:29105"/>
    </ligand>
</feature>
<name>A0A671DZ85_RHIFE</name>
<dbReference type="Ensembl" id="ENSRFET00010003909.1">
    <property type="protein sequence ID" value="ENSRFEP00010003567.1"/>
    <property type="gene ID" value="ENSRFEG00010002464.1"/>
</dbReference>
<reference evidence="19 20" key="1">
    <citation type="journal article" date="2015" name="Annu Rev Anim Biosci">
        <title>The Genome 10K Project: a way forward.</title>
        <authorList>
            <person name="Koepfli K.P."/>
            <person name="Paten B."/>
            <person name="O'Brien S.J."/>
            <person name="Koepfli K.P."/>
            <person name="Paten B."/>
            <person name="Antunes A."/>
            <person name="Belov K."/>
            <person name="Bustamante C."/>
            <person name="Castoe T.A."/>
            <person name="Clawson H."/>
            <person name="Crawford A.J."/>
            <person name="Diekhans M."/>
            <person name="Distel D."/>
            <person name="Durbin R."/>
            <person name="Earl D."/>
            <person name="Fujita M.K."/>
            <person name="Gamble T."/>
            <person name="Georges A."/>
            <person name="Gemmell N."/>
            <person name="Gilbert M.T."/>
            <person name="Graves J.M."/>
            <person name="Green R.E."/>
            <person name="Hickey G."/>
            <person name="Jarvis E.D."/>
            <person name="Johnson W."/>
            <person name="Komissarov A."/>
            <person name="Korf I."/>
            <person name="Kuhn R."/>
            <person name="Larkin D.M."/>
            <person name="Lewin H."/>
            <person name="Lopez J.V."/>
            <person name="Ma J."/>
            <person name="Marques-Bonet T."/>
            <person name="Miller W."/>
            <person name="Murphy R."/>
            <person name="Pevzner P."/>
            <person name="Shapiro B."/>
            <person name="Steiner C."/>
            <person name="Tamazian G."/>
            <person name="Venkatesh B."/>
            <person name="Wang J."/>
            <person name="Wayne R."/>
            <person name="Wiley E."/>
            <person name="Yang H."/>
            <person name="Zhang G."/>
            <person name="Haussler D."/>
            <person name="Ryder O."/>
            <person name="O'Brien S.J."/>
        </authorList>
    </citation>
    <scope>NUCLEOTIDE SEQUENCE</scope>
</reference>
<dbReference type="Gene3D" id="6.10.250.1550">
    <property type="match status" value="1"/>
</dbReference>
<evidence type="ECO:0000256" key="5">
    <source>
        <dbReference type="ARBA" id="ARBA00022723"/>
    </source>
</evidence>
<evidence type="ECO:0000256" key="12">
    <source>
        <dbReference type="PIRNR" id="PIRNR037911"/>
    </source>
</evidence>
<evidence type="ECO:0000313" key="19">
    <source>
        <dbReference type="Ensembl" id="ENSRFEP00010003567.1"/>
    </source>
</evidence>
<dbReference type="GO" id="GO:0005634">
    <property type="term" value="C:nucleus"/>
    <property type="evidence" value="ECO:0007669"/>
    <property type="project" value="UniProtKB-SubCell"/>
</dbReference>
<evidence type="ECO:0000256" key="16">
    <source>
        <dbReference type="SAM" id="MobiDB-lite"/>
    </source>
</evidence>
<keyword evidence="7 14" id="KW-0862">Zinc</keyword>
<dbReference type="CDD" id="cd10162">
    <property type="entry name" value="ClassIIa_HDAC4_Gln-rich-N"/>
    <property type="match status" value="1"/>
</dbReference>
<reference evidence="19" key="5">
    <citation type="submission" date="2025-09" db="UniProtKB">
        <authorList>
            <consortium name="Ensembl"/>
        </authorList>
    </citation>
    <scope>IDENTIFICATION</scope>
</reference>
<dbReference type="PANTHER" id="PTHR45364:SF13">
    <property type="entry name" value="HISTONE DEACETYLASE"/>
    <property type="match status" value="1"/>
</dbReference>
<evidence type="ECO:0000256" key="4">
    <source>
        <dbReference type="ARBA" id="ARBA00022491"/>
    </source>
</evidence>
<dbReference type="GeneTree" id="ENSGT00940000157440"/>
<dbReference type="Proteomes" id="UP000472240">
    <property type="component" value="Chromosome 8"/>
</dbReference>
<comment type="similarity">
    <text evidence="2 12">Belongs to the histone deacetylase family. HD type 2 subfamily.</text>
</comment>
<reference evidence="20" key="3">
    <citation type="submission" date="2018-12" db="EMBL/GenBank/DDBJ databases">
        <title>G10K-VGP greater horseshoe bat female genome, primary haplotype.</title>
        <authorList>
            <person name="Teeling E."/>
            <person name="Myers G."/>
            <person name="Vernes S."/>
            <person name="Pippel M."/>
            <person name="Winkler S."/>
            <person name="Fedrigo O."/>
            <person name="Rhie A."/>
            <person name="Koren S."/>
            <person name="Phillippy A."/>
            <person name="Lewin H."/>
            <person name="Damas J."/>
            <person name="Howe K."/>
            <person name="Mountcastle J."/>
            <person name="Jarvis E.D."/>
        </authorList>
    </citation>
    <scope>NUCLEOTIDE SEQUENCE [LARGE SCALE GENOMIC DNA]</scope>
</reference>
<dbReference type="InterPro" id="IPR000286">
    <property type="entry name" value="HDACs"/>
</dbReference>
<feature type="active site" evidence="13">
    <location>
        <position position="717"/>
    </location>
</feature>
<dbReference type="PANTHER" id="PTHR45364">
    <property type="entry name" value="HISTONE DEACETYLASE 9-RELATED"/>
    <property type="match status" value="1"/>
</dbReference>
<keyword evidence="10 12" id="KW-0804">Transcription</keyword>
<feature type="binding site" evidence="14">
    <location>
        <position position="583"/>
    </location>
    <ligand>
        <name>Zn(2+)</name>
        <dbReference type="ChEBI" id="CHEBI:29105"/>
    </ligand>
</feature>
<sequence>MSSQSHPDGLSGRDQPVELLNPTRVNHMPGTVEVAPALPLQVAPPAVPMDLRLDHQFPLPVAEPALREQQLQQELLALKQKQQLQRQLLIAEFQRQHEQLSRQHEAQLHEHIKHQQELLAMKHQQELLEHQRKLERHRQEQELEKQHREQKLQQLKNKEKGKESAVASTEVKMKLQEFVLNKKKALAHRSLNHCISSDPRYWYGKTQHSSLDQSSPPQSGVSASYNHPVLGMYDAKDDFPLRKTASEPNLKLRSRLKQKVAERRSSPLLRRKDGPVVTALKKRPLDVADSACSSAPGSAPSSPNNSSGSISAENGIAPAMPSLPAEASLAHRLVTREGSMAPLPLYTSPSLPNITLGLPATGPSAGAAGQQEAERLALPSLQQRISLFPGSHLAPYLSTAPLERDGGPAHSPLLQHVVLLEQPPAQTPLVTGLGALPLHAQPLVGADRLSPSVHKLRQHRPLGRTQSAPLPQSAQALQQLVVQQQHQQFLEKHKQQFQQQQLHMGKQALLLEQQRIHQLRNYQASMEAAGIPVSFGGHRPLSRAQSSPASATFPMSVQEPPSKPRFTTGLVYDTLMLKHQCSCGNTNSHPEHAGRIQSIWSRLQETGLRGKCECIRGRKATLEELQTVHSEAHTLLYGTNPLNRQKLDSKKLLGSLTSVFVRLPCGGVGVDSDTIWNEVHSSGAARLAVGCVVELVFKVATGELKNGFAVVRPPGHHAEESTPMGFCYFNSVAIAAKLLQQRLNVSKTLIVDWDVHHGNGTQQAFYSDPSILYISLHRYDDGNFFPGSGAPDEVGTGPGVGFNVNMAFTGGLDPPMGDAEYLAAFRMVVMPIANEFGPDVVLVSSGFDAVEGHPTPLGGYNLSAKCFGYLTKQLMGLAGGRIVLALEGGHDLTAICDASEACVSALLGDELDPLPEKVLQQRPNANAVRSVEKVIEIHSQYWRSLQRLSSTAAYSLVEAQKCENEEAETVTAMASLSVGVKPAEKRPDEEPMEEEPPL</sequence>
<keyword evidence="4 12" id="KW-0678">Repressor</keyword>
<dbReference type="AlphaFoldDB" id="A0A671DZ85"/>
<keyword evidence="11" id="KW-0539">Nucleus</keyword>
<feature type="region of interest" description="Disordered" evidence="16">
    <location>
        <begin position="973"/>
        <end position="998"/>
    </location>
</feature>
<keyword evidence="6 12" id="KW-0378">Hydrolase</keyword>
<comment type="function">
    <text evidence="12">Responsible for the deacetylation of lysine residues on the N-terminal part of the core histones (H2A, H2B, H3 and H4). Histone deacetylation gives a tag for epigenetic repression and plays an important role in transcriptional regulation, cell cycle progression and developmental events.</text>
</comment>
<feature type="region of interest" description="Disordered" evidence="16">
    <location>
        <begin position="240"/>
        <end position="317"/>
    </location>
</feature>
<organism evidence="19 20">
    <name type="scientific">Rhinolophus ferrumequinum</name>
    <name type="common">Greater horseshoe bat</name>
    <dbReference type="NCBI Taxonomy" id="59479"/>
    <lineage>
        <taxon>Eukaryota</taxon>
        <taxon>Metazoa</taxon>
        <taxon>Chordata</taxon>
        <taxon>Craniata</taxon>
        <taxon>Vertebrata</taxon>
        <taxon>Euteleostomi</taxon>
        <taxon>Mammalia</taxon>
        <taxon>Eutheria</taxon>
        <taxon>Laurasiatheria</taxon>
        <taxon>Chiroptera</taxon>
        <taxon>Yinpterochiroptera</taxon>
        <taxon>Rhinolophoidea</taxon>
        <taxon>Rhinolophidae</taxon>
        <taxon>Rhinolophinae</taxon>
        <taxon>Rhinolophus</taxon>
    </lineage>
</organism>
<evidence type="ECO:0000256" key="9">
    <source>
        <dbReference type="ARBA" id="ARBA00023015"/>
    </source>
</evidence>
<dbReference type="GO" id="GO:0046872">
    <property type="term" value="F:metal ion binding"/>
    <property type="evidence" value="ECO:0007669"/>
    <property type="project" value="UniProtKB-KW"/>
</dbReference>
<evidence type="ECO:0000256" key="2">
    <source>
        <dbReference type="ARBA" id="ARBA00007738"/>
    </source>
</evidence>
<reference evidence="19 20" key="2">
    <citation type="journal article" date="2018" name="Annu Rev Anim Biosci">
        <title>Bat Biology, Genomes, and the Bat1K Project: To Generate Chromosome-Level Genomes for All Living Bat Species.</title>
        <authorList>
            <person name="Teeling E.C."/>
            <person name="Vernes S.C."/>
            <person name="Davalos L.M."/>
            <person name="Ray D.A."/>
            <person name="Gilbert M.T.P."/>
            <person name="Myers E."/>
        </authorList>
    </citation>
    <scope>NUCLEOTIDE SEQUENCE</scope>
</reference>
<dbReference type="Pfam" id="PF12203">
    <property type="entry name" value="HDAC4_Gln"/>
    <property type="match status" value="1"/>
</dbReference>